<gene>
    <name evidence="2" type="ORF">QBC42DRAFT_326706</name>
</gene>
<comment type="caution">
    <text evidence="2">The sequence shown here is derived from an EMBL/GenBank/DDBJ whole genome shotgun (WGS) entry which is preliminary data.</text>
</comment>
<keyword evidence="3" id="KW-1185">Reference proteome</keyword>
<evidence type="ECO:0000313" key="3">
    <source>
        <dbReference type="Proteomes" id="UP001321749"/>
    </source>
</evidence>
<accession>A0AAV9HSS0</accession>
<evidence type="ECO:0008006" key="4">
    <source>
        <dbReference type="Google" id="ProtNLM"/>
    </source>
</evidence>
<dbReference type="AlphaFoldDB" id="A0AAV9HSS0"/>
<name>A0AAV9HSS0_9PEZI</name>
<dbReference type="EMBL" id="MU864969">
    <property type="protein sequence ID" value="KAK4462673.1"/>
    <property type="molecule type" value="Genomic_DNA"/>
</dbReference>
<feature type="signal peptide" evidence="1">
    <location>
        <begin position="1"/>
        <end position="19"/>
    </location>
</feature>
<protein>
    <recommendedName>
        <fullName evidence="4">Apple domain-containing protein</fullName>
    </recommendedName>
</protein>
<reference evidence="2" key="1">
    <citation type="journal article" date="2023" name="Mol. Phylogenet. Evol.">
        <title>Genome-scale phylogeny and comparative genomics of the fungal order Sordariales.</title>
        <authorList>
            <person name="Hensen N."/>
            <person name="Bonometti L."/>
            <person name="Westerberg I."/>
            <person name="Brannstrom I.O."/>
            <person name="Guillou S."/>
            <person name="Cros-Aarteil S."/>
            <person name="Calhoun S."/>
            <person name="Haridas S."/>
            <person name="Kuo A."/>
            <person name="Mondo S."/>
            <person name="Pangilinan J."/>
            <person name="Riley R."/>
            <person name="LaButti K."/>
            <person name="Andreopoulos B."/>
            <person name="Lipzen A."/>
            <person name="Chen C."/>
            <person name="Yan M."/>
            <person name="Daum C."/>
            <person name="Ng V."/>
            <person name="Clum A."/>
            <person name="Steindorff A."/>
            <person name="Ohm R.A."/>
            <person name="Martin F."/>
            <person name="Silar P."/>
            <person name="Natvig D.O."/>
            <person name="Lalanne C."/>
            <person name="Gautier V."/>
            <person name="Ament-Velasquez S.L."/>
            <person name="Kruys A."/>
            <person name="Hutchinson M.I."/>
            <person name="Powell A.J."/>
            <person name="Barry K."/>
            <person name="Miller A.N."/>
            <person name="Grigoriev I.V."/>
            <person name="Debuchy R."/>
            <person name="Gladieux P."/>
            <person name="Hiltunen Thoren M."/>
            <person name="Johannesson H."/>
        </authorList>
    </citation>
    <scope>NUCLEOTIDE SEQUENCE</scope>
    <source>
        <strain evidence="2">PSN324</strain>
    </source>
</reference>
<sequence>MRLLQVFTALALVILPILAAEAQNQTIATWFSTSFISAGYFTTRTIGYGDTPVTPVPTRTEPIVIITSILTEPTASRNINFTSWYTAQVTVPVATRLATVWETPSAPPTTTLNATTTATVWVTPALATVTVSSTVCAAGNGTAPNGLKTVTEYIGTYAPFPGQPTAPPTTFPTAVTSYFRATNSYRVYAYTGVTTTFTSTVTGTNYLSTSIVGTTTLDPMAGARGYTRTKYAETMTTTASDYYLAYATRTVTDSTGACAGTPPTVTVTHDARCAPTNLISERDGRGVGIRVIPRNWTFPLAGIQAAADAGACCQLCVDNPGCGVSEWKLGWNGGCYLYYWNHGDDSQVNDAGTSQSCGQGIMEYYGDVHALPRQGSFVQAGGRGCGDQLKYLGGYDPFCPSCEVD</sequence>
<organism evidence="2 3">
    <name type="scientific">Cladorrhinum samala</name>
    <dbReference type="NCBI Taxonomy" id="585594"/>
    <lineage>
        <taxon>Eukaryota</taxon>
        <taxon>Fungi</taxon>
        <taxon>Dikarya</taxon>
        <taxon>Ascomycota</taxon>
        <taxon>Pezizomycotina</taxon>
        <taxon>Sordariomycetes</taxon>
        <taxon>Sordariomycetidae</taxon>
        <taxon>Sordariales</taxon>
        <taxon>Podosporaceae</taxon>
        <taxon>Cladorrhinum</taxon>
    </lineage>
</organism>
<feature type="chain" id="PRO_5043429359" description="Apple domain-containing protein" evidence="1">
    <location>
        <begin position="20"/>
        <end position="405"/>
    </location>
</feature>
<reference evidence="2" key="2">
    <citation type="submission" date="2023-06" db="EMBL/GenBank/DDBJ databases">
        <authorList>
            <consortium name="Lawrence Berkeley National Laboratory"/>
            <person name="Mondo S.J."/>
            <person name="Hensen N."/>
            <person name="Bonometti L."/>
            <person name="Westerberg I."/>
            <person name="Brannstrom I.O."/>
            <person name="Guillou S."/>
            <person name="Cros-Aarteil S."/>
            <person name="Calhoun S."/>
            <person name="Haridas S."/>
            <person name="Kuo A."/>
            <person name="Pangilinan J."/>
            <person name="Riley R."/>
            <person name="Labutti K."/>
            <person name="Andreopoulos B."/>
            <person name="Lipzen A."/>
            <person name="Chen C."/>
            <person name="Yanf M."/>
            <person name="Daum C."/>
            <person name="Ng V."/>
            <person name="Clum A."/>
            <person name="Steindorff A."/>
            <person name="Ohm R."/>
            <person name="Martin F."/>
            <person name="Silar P."/>
            <person name="Natvig D."/>
            <person name="Lalanne C."/>
            <person name="Gautier V."/>
            <person name="Ament-Velasquez S.L."/>
            <person name="Kruys A."/>
            <person name="Hutchinson M.I."/>
            <person name="Powell A.J."/>
            <person name="Barry K."/>
            <person name="Miller A.N."/>
            <person name="Grigoriev I.V."/>
            <person name="Debuchy R."/>
            <person name="Gladieux P."/>
            <person name="Thoren M.H."/>
            <person name="Johannesson H."/>
        </authorList>
    </citation>
    <scope>NUCLEOTIDE SEQUENCE</scope>
    <source>
        <strain evidence="2">PSN324</strain>
    </source>
</reference>
<evidence type="ECO:0000313" key="2">
    <source>
        <dbReference type="EMBL" id="KAK4462673.1"/>
    </source>
</evidence>
<evidence type="ECO:0000256" key="1">
    <source>
        <dbReference type="SAM" id="SignalP"/>
    </source>
</evidence>
<proteinExistence type="predicted"/>
<keyword evidence="1" id="KW-0732">Signal</keyword>
<dbReference type="Proteomes" id="UP001321749">
    <property type="component" value="Unassembled WGS sequence"/>
</dbReference>